<name>A0A1M6UV66_9BACL</name>
<evidence type="ECO:0000313" key="3">
    <source>
        <dbReference type="Proteomes" id="UP000184016"/>
    </source>
</evidence>
<gene>
    <name evidence="2" type="ORF">SAMN05443507_12114</name>
</gene>
<reference evidence="3" key="1">
    <citation type="submission" date="2016-11" db="EMBL/GenBank/DDBJ databases">
        <authorList>
            <person name="Varghese N."/>
            <person name="Submissions S."/>
        </authorList>
    </citation>
    <scope>NUCLEOTIDE SEQUENCE [LARGE SCALE GENOMIC DNA]</scope>
    <source>
        <strain evidence="3">USBA-503</strain>
    </source>
</reference>
<proteinExistence type="predicted"/>
<keyword evidence="1" id="KW-0812">Transmembrane</keyword>
<dbReference type="Proteomes" id="UP000184016">
    <property type="component" value="Unassembled WGS sequence"/>
</dbReference>
<evidence type="ECO:0000313" key="2">
    <source>
        <dbReference type="EMBL" id="SHK73130.1"/>
    </source>
</evidence>
<dbReference type="EMBL" id="FRAF01000021">
    <property type="protein sequence ID" value="SHK73130.1"/>
    <property type="molecule type" value="Genomic_DNA"/>
</dbReference>
<organism evidence="2 3">
    <name type="scientific">Alicyclobacillus tolerans</name>
    <dbReference type="NCBI Taxonomy" id="90970"/>
    <lineage>
        <taxon>Bacteria</taxon>
        <taxon>Bacillati</taxon>
        <taxon>Bacillota</taxon>
        <taxon>Bacilli</taxon>
        <taxon>Bacillales</taxon>
        <taxon>Alicyclobacillaceae</taxon>
        <taxon>Alicyclobacillus</taxon>
    </lineage>
</organism>
<feature type="transmembrane region" description="Helical" evidence="1">
    <location>
        <begin position="6"/>
        <end position="26"/>
    </location>
</feature>
<keyword evidence="3" id="KW-1185">Reference proteome</keyword>
<keyword evidence="1" id="KW-0472">Membrane</keyword>
<evidence type="ECO:0000256" key="1">
    <source>
        <dbReference type="SAM" id="Phobius"/>
    </source>
</evidence>
<dbReference type="AlphaFoldDB" id="A0A1M6UV66"/>
<sequence length="51" mass="5796">MFVDTVWVGHGWVILSAFWMGLPLLYTHEAESIDACAYGAYVHINAEEAYF</sequence>
<protein>
    <submittedName>
        <fullName evidence="2">Uncharacterized protein</fullName>
    </submittedName>
</protein>
<accession>A0A1M6UV66</accession>
<keyword evidence="1" id="KW-1133">Transmembrane helix</keyword>